<dbReference type="Pfam" id="PF00413">
    <property type="entry name" value="Peptidase_M10"/>
    <property type="match status" value="1"/>
</dbReference>
<dbReference type="SUPFAM" id="SSF55486">
    <property type="entry name" value="Metalloproteases ('zincins'), catalytic domain"/>
    <property type="match status" value="1"/>
</dbReference>
<dbReference type="PANTHER" id="PTHR10201:SF294">
    <property type="entry name" value="MATRIX METALLOPROTEINASE 16"/>
    <property type="match status" value="1"/>
</dbReference>
<feature type="binding site" evidence="6">
    <location>
        <position position="125"/>
    </location>
    <ligand>
        <name>Ca(2+)</name>
        <dbReference type="ChEBI" id="CHEBI:29108"/>
        <label>1</label>
    </ligand>
</feature>
<evidence type="ECO:0000259" key="9">
    <source>
        <dbReference type="Pfam" id="PF01471"/>
    </source>
</evidence>
<feature type="domain" description="Peptidoglycan binding-like" evidence="9">
    <location>
        <begin position="31"/>
        <end position="82"/>
    </location>
</feature>
<comment type="cofactor">
    <cofactor evidence="6">
        <name>Zn(2+)</name>
        <dbReference type="ChEBI" id="CHEBI:29105"/>
    </cofactor>
    <text evidence="6">Binds 2 Zn(2+) ions per subunit.</text>
</comment>
<dbReference type="GO" id="GO:0008270">
    <property type="term" value="F:zinc ion binding"/>
    <property type="evidence" value="ECO:0007669"/>
    <property type="project" value="InterPro"/>
</dbReference>
<accession>A0A9Q0YKW6</accession>
<dbReference type="InterPro" id="IPR036365">
    <property type="entry name" value="PGBD-like_sf"/>
</dbReference>
<evidence type="ECO:0000256" key="6">
    <source>
        <dbReference type="PIRSR" id="PIRSR621190-2"/>
    </source>
</evidence>
<keyword evidence="3" id="KW-0378">Hydrolase</keyword>
<dbReference type="GO" id="GO:0005615">
    <property type="term" value="C:extracellular space"/>
    <property type="evidence" value="ECO:0007669"/>
    <property type="project" value="TreeGrafter"/>
</dbReference>
<keyword evidence="7" id="KW-0732">Signal</keyword>
<dbReference type="GO" id="GO:0030574">
    <property type="term" value="P:collagen catabolic process"/>
    <property type="evidence" value="ECO:0007669"/>
    <property type="project" value="TreeGrafter"/>
</dbReference>
<dbReference type="Pfam" id="PF01471">
    <property type="entry name" value="PG_binding_1"/>
    <property type="match status" value="1"/>
</dbReference>
<reference evidence="10" key="1">
    <citation type="submission" date="2021-10" db="EMBL/GenBank/DDBJ databases">
        <title>Tropical sea cucumber genome reveals ecological adaptation and Cuvierian tubules defense mechanism.</title>
        <authorList>
            <person name="Chen T."/>
        </authorList>
    </citation>
    <scope>NUCLEOTIDE SEQUENCE</scope>
    <source>
        <strain evidence="10">Nanhai2018</strain>
        <tissue evidence="10">Muscle</tissue>
    </source>
</reference>
<evidence type="ECO:0000256" key="7">
    <source>
        <dbReference type="SAM" id="SignalP"/>
    </source>
</evidence>
<keyword evidence="6" id="KW-0106">Calcium</keyword>
<feature type="binding site" evidence="6">
    <location>
        <position position="178"/>
    </location>
    <ligand>
        <name>Ca(2+)</name>
        <dbReference type="ChEBI" id="CHEBI:29108"/>
        <label>3</label>
    </ligand>
</feature>
<feature type="signal peptide" evidence="7">
    <location>
        <begin position="1"/>
        <end position="19"/>
    </location>
</feature>
<keyword evidence="4 6" id="KW-0862">Zinc</keyword>
<dbReference type="InterPro" id="IPR024079">
    <property type="entry name" value="MetalloPept_cat_dom_sf"/>
</dbReference>
<evidence type="ECO:0000259" key="8">
    <source>
        <dbReference type="Pfam" id="PF00413"/>
    </source>
</evidence>
<keyword evidence="11" id="KW-1185">Reference proteome</keyword>
<feature type="binding site" evidence="6">
    <location>
        <position position="171"/>
    </location>
    <ligand>
        <name>Zn(2+)</name>
        <dbReference type="ChEBI" id="CHEBI:29105"/>
        <label>1</label>
    </ligand>
</feature>
<feature type="domain" description="Peptidase M10 metallopeptidase" evidence="8">
    <location>
        <begin position="110"/>
        <end position="183"/>
    </location>
</feature>
<dbReference type="GO" id="GO:0006508">
    <property type="term" value="P:proteolysis"/>
    <property type="evidence" value="ECO:0007669"/>
    <property type="project" value="UniProtKB-KW"/>
</dbReference>
<comment type="caution">
    <text evidence="10">The sequence shown here is derived from an EMBL/GenBank/DDBJ whole genome shotgun (WGS) entry which is preliminary data.</text>
</comment>
<dbReference type="SUPFAM" id="SSF47090">
    <property type="entry name" value="PGBD-like"/>
    <property type="match status" value="1"/>
</dbReference>
<protein>
    <submittedName>
        <fullName evidence="10">Matrix metalloproteinase-17</fullName>
    </submittedName>
</protein>
<comment type="cofactor">
    <cofactor evidence="6">
        <name>Ca(2+)</name>
        <dbReference type="ChEBI" id="CHEBI:29108"/>
    </cofactor>
    <text evidence="6">Can bind about 5 Ca(2+) ions per subunit.</text>
</comment>
<dbReference type="Proteomes" id="UP001152320">
    <property type="component" value="Chromosome 20"/>
</dbReference>
<keyword evidence="5" id="KW-0482">Metalloprotease</keyword>
<dbReference type="OrthoDB" id="406838at2759"/>
<dbReference type="InterPro" id="IPR001818">
    <property type="entry name" value="Pept_M10_metallopeptidase"/>
</dbReference>
<evidence type="ECO:0000256" key="5">
    <source>
        <dbReference type="ARBA" id="ARBA00023049"/>
    </source>
</evidence>
<evidence type="ECO:0000313" key="10">
    <source>
        <dbReference type="EMBL" id="KAJ8022484.1"/>
    </source>
</evidence>
<dbReference type="InterPro" id="IPR021190">
    <property type="entry name" value="Pept_M10A"/>
</dbReference>
<gene>
    <name evidence="10" type="ORF">HOLleu_37392</name>
</gene>
<dbReference type="PANTHER" id="PTHR10201">
    <property type="entry name" value="MATRIX METALLOPROTEINASE"/>
    <property type="match status" value="1"/>
</dbReference>
<organism evidence="10 11">
    <name type="scientific">Holothuria leucospilota</name>
    <name type="common">Black long sea cucumber</name>
    <name type="synonym">Mertensiothuria leucospilota</name>
    <dbReference type="NCBI Taxonomy" id="206669"/>
    <lineage>
        <taxon>Eukaryota</taxon>
        <taxon>Metazoa</taxon>
        <taxon>Echinodermata</taxon>
        <taxon>Eleutherozoa</taxon>
        <taxon>Echinozoa</taxon>
        <taxon>Holothuroidea</taxon>
        <taxon>Aspidochirotacea</taxon>
        <taxon>Aspidochirotida</taxon>
        <taxon>Holothuriidae</taxon>
        <taxon>Holothuria</taxon>
    </lineage>
</organism>
<dbReference type="InterPro" id="IPR002477">
    <property type="entry name" value="Peptidoglycan-bd-like"/>
</dbReference>
<feature type="chain" id="PRO_5040483538" evidence="7">
    <location>
        <begin position="20"/>
        <end position="183"/>
    </location>
</feature>
<dbReference type="Gene3D" id="3.40.390.10">
    <property type="entry name" value="Collagenase (Catalytic Domain)"/>
    <property type="match status" value="1"/>
</dbReference>
<feature type="binding site" evidence="6">
    <location>
        <position position="161"/>
    </location>
    <ligand>
        <name>Ca(2+)</name>
        <dbReference type="ChEBI" id="CHEBI:29108"/>
        <label>2</label>
    </ligand>
</feature>
<dbReference type="PRINTS" id="PR00138">
    <property type="entry name" value="MATRIXIN"/>
</dbReference>
<evidence type="ECO:0000256" key="4">
    <source>
        <dbReference type="ARBA" id="ARBA00022833"/>
    </source>
</evidence>
<evidence type="ECO:0000313" key="11">
    <source>
        <dbReference type="Proteomes" id="UP001152320"/>
    </source>
</evidence>
<name>A0A9Q0YKW6_HOLLE</name>
<dbReference type="EMBL" id="JAIZAY010000020">
    <property type="protein sequence ID" value="KAJ8022484.1"/>
    <property type="molecule type" value="Genomic_DNA"/>
</dbReference>
<feature type="binding site" description="in inhibited form" evidence="6">
    <location>
        <position position="87"/>
    </location>
    <ligand>
        <name>Zn(2+)</name>
        <dbReference type="ChEBI" id="CHEBI:29105"/>
        <label>2</label>
        <note>catalytic</note>
    </ligand>
</feature>
<dbReference type="GO" id="GO:0004222">
    <property type="term" value="F:metalloendopeptidase activity"/>
    <property type="evidence" value="ECO:0007669"/>
    <property type="project" value="InterPro"/>
</dbReference>
<sequence length="183" mass="20942">MESFFLSSLLLTTLSVILAAPVIDNENMAVQYLIKYNYIHQDDMITDNLMEQEVVKEGIKLFQKFSNVSVTGRFDEETMTKMNQPRCGMPDMMFHMVDARKRRFSAGRPWQNKDLTYRIDSVTSDFPTPRQTTQIMADAFKVWSDVSSLTFTEVFAGQDADIIITFVEYEHGDDDAFDGKGGT</sequence>
<keyword evidence="1" id="KW-0645">Protease</keyword>
<feature type="binding site" evidence="6">
    <location>
        <position position="173"/>
    </location>
    <ligand>
        <name>Zn(2+)</name>
        <dbReference type="ChEBI" id="CHEBI:29105"/>
        <label>1</label>
    </ligand>
</feature>
<feature type="binding site" evidence="6">
    <location>
        <position position="179"/>
    </location>
    <ligand>
        <name>Ca(2+)</name>
        <dbReference type="ChEBI" id="CHEBI:29108"/>
        <label>3</label>
    </ligand>
</feature>
<proteinExistence type="predicted"/>
<keyword evidence="2 6" id="KW-0479">Metal-binding</keyword>
<evidence type="ECO:0000256" key="3">
    <source>
        <dbReference type="ARBA" id="ARBA00022801"/>
    </source>
</evidence>
<evidence type="ECO:0000256" key="1">
    <source>
        <dbReference type="ARBA" id="ARBA00022670"/>
    </source>
</evidence>
<dbReference type="AlphaFoldDB" id="A0A9Q0YKW6"/>
<evidence type="ECO:0000256" key="2">
    <source>
        <dbReference type="ARBA" id="ARBA00022723"/>
    </source>
</evidence>
<dbReference type="GO" id="GO:0030198">
    <property type="term" value="P:extracellular matrix organization"/>
    <property type="evidence" value="ECO:0007669"/>
    <property type="project" value="TreeGrafter"/>
</dbReference>
<dbReference type="GO" id="GO:0031012">
    <property type="term" value="C:extracellular matrix"/>
    <property type="evidence" value="ECO:0007669"/>
    <property type="project" value="InterPro"/>
</dbReference>